<reference evidence="7" key="1">
    <citation type="submission" date="2017-11" db="EMBL/GenBank/DDBJ databases">
        <authorList>
            <person name="Kuznetsova I."/>
            <person name="Sazanova A."/>
            <person name="Chirak E."/>
            <person name="Safronova V."/>
            <person name="Willems A."/>
        </authorList>
    </citation>
    <scope>NUCLEOTIDE SEQUENCE [LARGE SCALE GENOMIC DNA]</scope>
    <source>
        <strain evidence="7">STM 196</strain>
    </source>
</reference>
<gene>
    <name evidence="6" type="ORF">CU102_25145</name>
</gene>
<evidence type="ECO:0000256" key="1">
    <source>
        <dbReference type="ARBA" id="ARBA00010164"/>
    </source>
</evidence>
<dbReference type="PANTHER" id="PTHR37419:SF1">
    <property type="entry name" value="SERINE_THREONINE-PROTEIN KINASE TOXIN HIPA"/>
    <property type="match status" value="1"/>
</dbReference>
<organism evidence="6 7">
    <name type="scientific">Phyllobacterium brassicacearum</name>
    <dbReference type="NCBI Taxonomy" id="314235"/>
    <lineage>
        <taxon>Bacteria</taxon>
        <taxon>Pseudomonadati</taxon>
        <taxon>Pseudomonadota</taxon>
        <taxon>Alphaproteobacteria</taxon>
        <taxon>Hyphomicrobiales</taxon>
        <taxon>Phyllobacteriaceae</taxon>
        <taxon>Phyllobacterium</taxon>
    </lineage>
</organism>
<keyword evidence="3" id="KW-0418">Kinase</keyword>
<dbReference type="NCBIfam" id="TIGR03071">
    <property type="entry name" value="couple_hipA"/>
    <property type="match status" value="1"/>
</dbReference>
<evidence type="ECO:0000256" key="2">
    <source>
        <dbReference type="ARBA" id="ARBA00022679"/>
    </source>
</evidence>
<dbReference type="EMBL" id="PGGO01000028">
    <property type="protein sequence ID" value="PSH62651.1"/>
    <property type="molecule type" value="Genomic_DNA"/>
</dbReference>
<comment type="caution">
    <text evidence="6">The sequence shown here is derived from an EMBL/GenBank/DDBJ whole genome shotgun (WGS) entry which is preliminary data.</text>
</comment>
<comment type="similarity">
    <text evidence="1">Belongs to the HipA Ser/Thr kinase family.</text>
</comment>
<dbReference type="Pfam" id="PF07804">
    <property type="entry name" value="HipA_C"/>
    <property type="match status" value="1"/>
</dbReference>
<dbReference type="InterPro" id="IPR052028">
    <property type="entry name" value="HipA_Ser/Thr_kinase"/>
</dbReference>
<dbReference type="InterPro" id="IPR012893">
    <property type="entry name" value="HipA-like_C"/>
</dbReference>
<name>A0A2P7B855_9HYPH</name>
<dbReference type="OrthoDB" id="9805913at2"/>
<evidence type="ECO:0000259" key="5">
    <source>
        <dbReference type="Pfam" id="PF13657"/>
    </source>
</evidence>
<evidence type="ECO:0000259" key="4">
    <source>
        <dbReference type="Pfam" id="PF07804"/>
    </source>
</evidence>
<dbReference type="PANTHER" id="PTHR37419">
    <property type="entry name" value="SERINE/THREONINE-PROTEIN KINASE TOXIN HIPA"/>
    <property type="match status" value="1"/>
</dbReference>
<proteinExistence type="inferred from homology"/>
<dbReference type="AlphaFoldDB" id="A0A2P7B855"/>
<dbReference type="Pfam" id="PF13657">
    <property type="entry name" value="Couple_hipA"/>
    <property type="match status" value="1"/>
</dbReference>
<dbReference type="Proteomes" id="UP000241444">
    <property type="component" value="Unassembled WGS sequence"/>
</dbReference>
<feature type="domain" description="HipA N-terminal subdomain 1" evidence="5">
    <location>
        <begin position="24"/>
        <end position="128"/>
    </location>
</feature>
<keyword evidence="2" id="KW-0808">Transferase</keyword>
<dbReference type="GO" id="GO:0005829">
    <property type="term" value="C:cytosol"/>
    <property type="evidence" value="ECO:0007669"/>
    <property type="project" value="TreeGrafter"/>
</dbReference>
<evidence type="ECO:0000313" key="6">
    <source>
        <dbReference type="EMBL" id="PSH62651.1"/>
    </source>
</evidence>
<keyword evidence="7" id="KW-1185">Reference proteome</keyword>
<sequence length="429" mass="47542">MQMLIVERAAVIGIHLVPAPNRELRVGTLIRDKAGTVTFVVDDGYIAMGPRRPLVSLAWQGRSEDETTARLTNRGDKIMHGGLLPPFFENLLPEGALRELVAKEFGAGNFDNFDVLGRLGQDLPGAVVARWEAGTKAPTTTRAERVEVPETSPRIRFSVAGVQLKFSMTMKHGSLTIPAVDNEGEIILKTPARHYERVPEAEYIALKLAEAVGVRVVDAWLVDADQIDGIPVEFLPSGAKSLAVRRFDRHAEHRRTQIEDFAQILGAVGNQKYTKGNEATVMNIVHRFSADPRGELLEAVRRIVVNILIGNGDAHLKNWSFLYPDAGDISLSPAYDLVPTFLYGDDDMALPFGNNNNPYTVGTRRFERAAGLLKVDPKLLVKEVRLTVEKALDIWPGLLKDLPLTSDANRPIINRLDKLQLVREIRDET</sequence>
<feature type="domain" description="HipA-like C-terminal" evidence="4">
    <location>
        <begin position="157"/>
        <end position="388"/>
    </location>
</feature>
<dbReference type="InterPro" id="IPR017508">
    <property type="entry name" value="HipA_N1"/>
</dbReference>
<dbReference type="GO" id="GO:0004674">
    <property type="term" value="F:protein serine/threonine kinase activity"/>
    <property type="evidence" value="ECO:0007669"/>
    <property type="project" value="TreeGrafter"/>
</dbReference>
<evidence type="ECO:0000313" key="7">
    <source>
        <dbReference type="Proteomes" id="UP000241444"/>
    </source>
</evidence>
<dbReference type="Gene3D" id="1.10.1070.20">
    <property type="match status" value="1"/>
</dbReference>
<evidence type="ECO:0000256" key="3">
    <source>
        <dbReference type="ARBA" id="ARBA00022777"/>
    </source>
</evidence>
<protein>
    <submittedName>
        <fullName evidence="6">Type II toxin-antitoxin system HipA family toxin</fullName>
    </submittedName>
</protein>
<accession>A0A2P7B855</accession>